<feature type="region of interest" description="Disordered" evidence="1">
    <location>
        <begin position="1"/>
        <end position="23"/>
    </location>
</feature>
<keyword evidence="3" id="KW-1185">Reference proteome</keyword>
<gene>
    <name evidence="2" type="ORF">PP_22</name>
</gene>
<proteinExistence type="predicted"/>
<feature type="compositionally biased region" description="Polar residues" evidence="1">
    <location>
        <begin position="1"/>
        <end position="10"/>
    </location>
</feature>
<dbReference type="RefSeq" id="YP_008766980.1">
    <property type="nucleotide sequence ID" value="NC_022751.1"/>
</dbReference>
<sequence length="112" mass="12559">MNNNAQQNETTTKDTTHMPSNNNQATFGYVTMWAKDSGSLIASGQVSFKKENLEALFDYLENQEDKNGYVALDIALFAAKDDEIGDFRGSVKEKYVKETEEAKPARKAKRSL</sequence>
<dbReference type="EMBL" id="KF598865">
    <property type="protein sequence ID" value="AGY46489.1"/>
    <property type="molecule type" value="Genomic_DNA"/>
</dbReference>
<reference evidence="2" key="1">
    <citation type="journal article" date="2013" name="Virol. Sin.">
        <title>Characterization and genomic analysis of a plaque purified strain of cyanophage PP.</title>
        <authorList>
            <person name="Zhou Y."/>
            <person name="Lin J."/>
            <person name="Li N."/>
            <person name="Hu Z."/>
            <person name="Deng F."/>
        </authorList>
    </citation>
    <scope>NUCLEOTIDE SEQUENCE [LARGE SCALE GENOMIC DNA]</scope>
</reference>
<organism evidence="2 3">
    <name type="scientific">Cyanophage PP</name>
    <dbReference type="NCBI Taxonomy" id="434346"/>
    <lineage>
        <taxon>Viruses</taxon>
        <taxon>Duplodnaviria</taxon>
        <taxon>Heunggongvirae</taxon>
        <taxon>Uroviricota</taxon>
        <taxon>Caudoviricetes</taxon>
        <taxon>Saffermanviridae</taxon>
        <taxon>Wumptrevirus</taxon>
        <taxon>Wumptrevirus PP</taxon>
    </lineage>
</organism>
<dbReference type="GeneID" id="17503290"/>
<dbReference type="Proteomes" id="UP000017664">
    <property type="component" value="Segment"/>
</dbReference>
<evidence type="ECO:0000313" key="3">
    <source>
        <dbReference type="Proteomes" id="UP000017664"/>
    </source>
</evidence>
<protein>
    <submittedName>
        <fullName evidence="2">Uncharacterized protein</fullName>
    </submittedName>
</protein>
<dbReference type="OrthoDB" id="33272at10239"/>
<dbReference type="KEGG" id="vg:17503290"/>
<evidence type="ECO:0000256" key="1">
    <source>
        <dbReference type="SAM" id="MobiDB-lite"/>
    </source>
</evidence>
<evidence type="ECO:0000313" key="2">
    <source>
        <dbReference type="EMBL" id="AGY46489.1"/>
    </source>
</evidence>
<name>U5PRL5_9CAUD</name>
<accession>U5PRL5</accession>